<dbReference type="Gene3D" id="1.10.10.60">
    <property type="entry name" value="Homeodomain-like"/>
    <property type="match status" value="1"/>
</dbReference>
<dbReference type="Proteomes" id="UP001177744">
    <property type="component" value="Unassembled WGS sequence"/>
</dbReference>
<proteinExistence type="predicted"/>
<dbReference type="AlphaFoldDB" id="A0AA40I9D6"/>
<keyword evidence="2" id="KW-1185">Reference proteome</keyword>
<evidence type="ECO:0000313" key="2">
    <source>
        <dbReference type="Proteomes" id="UP001177744"/>
    </source>
</evidence>
<protein>
    <submittedName>
        <fullName evidence="1">Uncharacterized protein</fullName>
    </submittedName>
</protein>
<accession>A0AA40I9D6</accession>
<organism evidence="1 2">
    <name type="scientific">Cnephaeus nilssonii</name>
    <name type="common">Northern bat</name>
    <name type="synonym">Eptesicus nilssonii</name>
    <dbReference type="NCBI Taxonomy" id="3371016"/>
    <lineage>
        <taxon>Eukaryota</taxon>
        <taxon>Metazoa</taxon>
        <taxon>Chordata</taxon>
        <taxon>Craniata</taxon>
        <taxon>Vertebrata</taxon>
        <taxon>Euteleostomi</taxon>
        <taxon>Mammalia</taxon>
        <taxon>Eutheria</taxon>
        <taxon>Laurasiatheria</taxon>
        <taxon>Chiroptera</taxon>
        <taxon>Yangochiroptera</taxon>
        <taxon>Vespertilionidae</taxon>
        <taxon>Cnephaeus</taxon>
    </lineage>
</organism>
<gene>
    <name evidence="1" type="ORF">QTO34_007972</name>
</gene>
<comment type="caution">
    <text evidence="1">The sequence shown here is derived from an EMBL/GenBank/DDBJ whole genome shotgun (WGS) entry which is preliminary data.</text>
</comment>
<sequence>MEKAKLLQPWPALDSARGYKVSIMEVSYLATKYGIAKLTISTILKHKEAIKNADVAECESAHKTTITDN</sequence>
<reference evidence="1" key="1">
    <citation type="submission" date="2023-06" db="EMBL/GenBank/DDBJ databases">
        <title>Reference genome for the Northern bat (Eptesicus nilssonii), a most northern bat species.</title>
        <authorList>
            <person name="Laine V.N."/>
            <person name="Pulliainen A.T."/>
            <person name="Lilley T.M."/>
        </authorList>
    </citation>
    <scope>NUCLEOTIDE SEQUENCE</scope>
    <source>
        <strain evidence="1">BLF_Eptnil</strain>
        <tissue evidence="1">Kidney</tissue>
    </source>
</reference>
<name>A0AA40I9D6_CNENI</name>
<dbReference type="EMBL" id="JAULJE010000002">
    <property type="protein sequence ID" value="KAK1345514.1"/>
    <property type="molecule type" value="Genomic_DNA"/>
</dbReference>
<evidence type="ECO:0000313" key="1">
    <source>
        <dbReference type="EMBL" id="KAK1345514.1"/>
    </source>
</evidence>